<evidence type="ECO:0000313" key="1">
    <source>
        <dbReference type="EMBL" id="NEZ65614.1"/>
    </source>
</evidence>
<organism evidence="1 2">
    <name type="scientific">Adonisia turfae CCMR0082</name>
    <dbReference type="NCBI Taxonomy" id="2304604"/>
    <lineage>
        <taxon>Bacteria</taxon>
        <taxon>Bacillati</taxon>
        <taxon>Cyanobacteriota</taxon>
        <taxon>Adonisia</taxon>
        <taxon>Adonisia turfae</taxon>
    </lineage>
</organism>
<dbReference type="EMBL" id="QZCE01000002">
    <property type="protein sequence ID" value="NEZ65614.1"/>
    <property type="molecule type" value="Genomic_DNA"/>
</dbReference>
<dbReference type="Proteomes" id="UP000473574">
    <property type="component" value="Unassembled WGS sequence"/>
</dbReference>
<protein>
    <submittedName>
        <fullName evidence="1">Uncharacterized protein</fullName>
    </submittedName>
</protein>
<reference evidence="1 2" key="1">
    <citation type="journal article" date="2020" name="Microb. Ecol.">
        <title>Ecogenomics of the Marine Benthic Filamentous Cyanobacterium Adonisia.</title>
        <authorList>
            <person name="Walter J.M."/>
            <person name="Coutinho F.H."/>
            <person name="Leomil L."/>
            <person name="Hargreaves P.I."/>
            <person name="Campeao M.E."/>
            <person name="Vieira V.V."/>
            <person name="Silva B.S."/>
            <person name="Fistarol G.O."/>
            <person name="Salomon P.S."/>
            <person name="Sawabe T."/>
            <person name="Mino S."/>
            <person name="Hosokawa M."/>
            <person name="Miyashita H."/>
            <person name="Maruyama F."/>
            <person name="van Verk M.C."/>
            <person name="Dutilh B.E."/>
            <person name="Thompson C.C."/>
            <person name="Thompson F.L."/>
        </authorList>
    </citation>
    <scope>NUCLEOTIDE SEQUENCE [LARGE SCALE GENOMIC DNA]</scope>
    <source>
        <strain evidence="1 2">CCMR0082</strain>
    </source>
</reference>
<dbReference type="AlphaFoldDB" id="A0A6M0SAX8"/>
<gene>
    <name evidence="1" type="ORF">D0962_23130</name>
</gene>
<sequence>MLVVEKYDIVTHLLYPRQTFRVIEIKNGRITAELRPKTLTPKETFQVSDEVKGFKKQSE</sequence>
<name>A0A6M0SAX8_9CYAN</name>
<comment type="caution">
    <text evidence="1">The sequence shown here is derived from an EMBL/GenBank/DDBJ whole genome shotgun (WGS) entry which is preliminary data.</text>
</comment>
<accession>A0A6M0SAX8</accession>
<proteinExistence type="predicted"/>
<evidence type="ECO:0000313" key="2">
    <source>
        <dbReference type="Proteomes" id="UP000473574"/>
    </source>
</evidence>